<sequence>MKNSRLRRNHVWNGPCKMVYKEDVESRDKTMKTLLKIGREFCSETGIHGFNHIAKPRLHWIERLLWIGLVSLAAWCTFDICRGQWVRYNESPTVVTLEKDFRSWEYCLPGVTACYLERYDQMKLPQVIKKYWDVNIEHEMYAYYAKFVNLVTSSNVIDLREYDDFKDDVKLKVDLLQLAIDVMPEMDMQVDSIMNGLFNWFPVMTEMGICYTTNSVAVNDVAIKKIDPNLTKSYPLQCKYGALNCYMMVKAPDRFNNITVYPHSPYDVINIAENGDNLTGGRLYTKEMSVMESVCGSGVRELSKRRRGCLYIDEPYAKGRKVYSATMCQSTCRSRLAVELCGCRPFYYFFDVGPSCDPSGMACLSKYSHRLRHPYTSHCNCPPQCISSVFREIGTSNTTMTRASVKYSIQAPKIRYTREIVFHFHDLVVSFGGAAGLFLGASFISFVEIVYFIFEKILQAFGRKKQRLDRNLARVVPYEHYKIMQLTNILKEQEKYLKI</sequence>
<gene>
    <name evidence="1" type="ORF">K1T71_014446</name>
</gene>
<evidence type="ECO:0000313" key="2">
    <source>
        <dbReference type="Proteomes" id="UP000824533"/>
    </source>
</evidence>
<dbReference type="EMBL" id="CM034415">
    <property type="protein sequence ID" value="KAJ0169840.1"/>
    <property type="molecule type" value="Genomic_DNA"/>
</dbReference>
<evidence type="ECO:0000313" key="1">
    <source>
        <dbReference type="EMBL" id="KAJ0169840.1"/>
    </source>
</evidence>
<proteinExistence type="predicted"/>
<dbReference type="Proteomes" id="UP000824533">
    <property type="component" value="Linkage Group LG29"/>
</dbReference>
<reference evidence="1 2" key="1">
    <citation type="journal article" date="2021" name="Front. Genet.">
        <title>Chromosome-Level Genome Assembly Reveals Significant Gene Expansion in the Toll and IMD Signaling Pathways of Dendrolimus kikuchii.</title>
        <authorList>
            <person name="Zhou J."/>
            <person name="Wu P."/>
            <person name="Xiong Z."/>
            <person name="Liu N."/>
            <person name="Zhao N."/>
            <person name="Ji M."/>
            <person name="Qiu Y."/>
            <person name="Yang B."/>
        </authorList>
    </citation>
    <scope>NUCLEOTIDE SEQUENCE [LARGE SCALE GENOMIC DNA]</scope>
    <source>
        <strain evidence="1">Ann1</strain>
    </source>
</reference>
<accession>A0ACC1CEC7</accession>
<organism evidence="1 2">
    <name type="scientific">Dendrolimus kikuchii</name>
    <dbReference type="NCBI Taxonomy" id="765133"/>
    <lineage>
        <taxon>Eukaryota</taxon>
        <taxon>Metazoa</taxon>
        <taxon>Ecdysozoa</taxon>
        <taxon>Arthropoda</taxon>
        <taxon>Hexapoda</taxon>
        <taxon>Insecta</taxon>
        <taxon>Pterygota</taxon>
        <taxon>Neoptera</taxon>
        <taxon>Endopterygota</taxon>
        <taxon>Lepidoptera</taxon>
        <taxon>Glossata</taxon>
        <taxon>Ditrysia</taxon>
        <taxon>Bombycoidea</taxon>
        <taxon>Lasiocampidae</taxon>
        <taxon>Dendrolimus</taxon>
    </lineage>
</organism>
<comment type="caution">
    <text evidence="1">The sequence shown here is derived from an EMBL/GenBank/DDBJ whole genome shotgun (WGS) entry which is preliminary data.</text>
</comment>
<keyword evidence="2" id="KW-1185">Reference proteome</keyword>
<protein>
    <submittedName>
        <fullName evidence="1">Uncharacterized protein</fullName>
    </submittedName>
</protein>
<name>A0ACC1CEC7_9NEOP</name>